<sequence>MKGRRKYHRAFHVSNMGIFFLCLEILEDGYLNCWISAPIPLSRANCFQYQIQFSKENEDGKVTFCNKMGSNLLKPKWMLERGQVMIIPPSVTNLNMGEFFSFSVKIVYRPPLPAPLTTTS</sequence>
<reference evidence="1" key="1">
    <citation type="submission" date="2015-11" db="EMBL/GenBank/DDBJ databases">
        <title>De novo transcriptome assembly of four potential Pierce s Disease insect vectors from Arizona vineyards.</title>
        <authorList>
            <person name="Tassone E.E."/>
        </authorList>
    </citation>
    <scope>NUCLEOTIDE SEQUENCE</scope>
</reference>
<accession>A0A1B6FR63</accession>
<proteinExistence type="predicted"/>
<name>A0A1B6FR63_9HEMI</name>
<dbReference type="AlphaFoldDB" id="A0A1B6FR63"/>
<protein>
    <submittedName>
        <fullName evidence="1">Uncharacterized protein</fullName>
    </submittedName>
</protein>
<dbReference type="EMBL" id="GECZ01017073">
    <property type="protein sequence ID" value="JAS52696.1"/>
    <property type="molecule type" value="Transcribed_RNA"/>
</dbReference>
<organism evidence="1">
    <name type="scientific">Cuerna arida</name>
    <dbReference type="NCBI Taxonomy" id="1464854"/>
    <lineage>
        <taxon>Eukaryota</taxon>
        <taxon>Metazoa</taxon>
        <taxon>Ecdysozoa</taxon>
        <taxon>Arthropoda</taxon>
        <taxon>Hexapoda</taxon>
        <taxon>Insecta</taxon>
        <taxon>Pterygota</taxon>
        <taxon>Neoptera</taxon>
        <taxon>Paraneoptera</taxon>
        <taxon>Hemiptera</taxon>
        <taxon>Auchenorrhyncha</taxon>
        <taxon>Membracoidea</taxon>
        <taxon>Cicadellidae</taxon>
        <taxon>Cicadellinae</taxon>
        <taxon>Proconiini</taxon>
        <taxon>Cuerna</taxon>
    </lineage>
</organism>
<gene>
    <name evidence="1" type="ORF">g.22187</name>
</gene>
<evidence type="ECO:0000313" key="1">
    <source>
        <dbReference type="EMBL" id="JAS52696.1"/>
    </source>
</evidence>